<keyword evidence="1" id="KW-0677">Repeat</keyword>
<evidence type="ECO:0000256" key="1">
    <source>
        <dbReference type="ARBA" id="ARBA00022737"/>
    </source>
</evidence>
<protein>
    <submittedName>
        <fullName evidence="3">Uncharacterized protein</fullName>
    </submittedName>
</protein>
<dbReference type="Gene3D" id="1.25.10.10">
    <property type="entry name" value="Leucine-rich Repeat Variant"/>
    <property type="match status" value="1"/>
</dbReference>
<dbReference type="EMBL" id="JADCNM010000005">
    <property type="protein sequence ID" value="KAG0483741.1"/>
    <property type="molecule type" value="Genomic_DNA"/>
</dbReference>
<gene>
    <name evidence="3" type="ORF">HPP92_011825</name>
</gene>
<accession>A0A835R1D3</accession>
<dbReference type="GO" id="GO:0010265">
    <property type="term" value="P:SCF complex assembly"/>
    <property type="evidence" value="ECO:0007669"/>
    <property type="project" value="InterPro"/>
</dbReference>
<dbReference type="InterPro" id="IPR039852">
    <property type="entry name" value="CAND1/CAND2"/>
</dbReference>
<evidence type="ECO:0000256" key="2">
    <source>
        <dbReference type="ARBA" id="ARBA00022786"/>
    </source>
</evidence>
<reference evidence="3 4" key="1">
    <citation type="journal article" date="2020" name="Nat. Food">
        <title>A phased Vanilla planifolia genome enables genetic improvement of flavour and production.</title>
        <authorList>
            <person name="Hasing T."/>
            <person name="Tang H."/>
            <person name="Brym M."/>
            <person name="Khazi F."/>
            <person name="Huang T."/>
            <person name="Chambers A.H."/>
        </authorList>
    </citation>
    <scope>NUCLEOTIDE SEQUENCE [LARGE SCALE GENOMIC DNA]</scope>
    <source>
        <tissue evidence="3">Leaf</tissue>
    </source>
</reference>
<evidence type="ECO:0000313" key="3">
    <source>
        <dbReference type="EMBL" id="KAG0483741.1"/>
    </source>
</evidence>
<proteinExistence type="predicted"/>
<evidence type="ECO:0000313" key="4">
    <source>
        <dbReference type="Proteomes" id="UP000639772"/>
    </source>
</evidence>
<sequence length="179" mass="19488">MTNKQSSESVGLIVRQKALPQALMLIRSSLLQGQGFAKIFASLARSANTSSDVLLDSLLSSARPSKQYSGLSKQAIYFIAQCVVEFCLAVGDKKKCACTVEMLKGIFKEDGNVHSEKTSLTKLTVHRHGGVNVVGFVKWLQQDGVFASFPTSSPKSPRISELPTKAMREPKGTVELLKR</sequence>
<dbReference type="AlphaFoldDB" id="A0A835R1D3"/>
<organism evidence="3 4">
    <name type="scientific">Vanilla planifolia</name>
    <name type="common">Vanilla</name>
    <dbReference type="NCBI Taxonomy" id="51239"/>
    <lineage>
        <taxon>Eukaryota</taxon>
        <taxon>Viridiplantae</taxon>
        <taxon>Streptophyta</taxon>
        <taxon>Embryophyta</taxon>
        <taxon>Tracheophyta</taxon>
        <taxon>Spermatophyta</taxon>
        <taxon>Magnoliopsida</taxon>
        <taxon>Liliopsida</taxon>
        <taxon>Asparagales</taxon>
        <taxon>Orchidaceae</taxon>
        <taxon>Vanilloideae</taxon>
        <taxon>Vanilleae</taxon>
        <taxon>Vanilla</taxon>
    </lineage>
</organism>
<dbReference type="PANTHER" id="PTHR12696">
    <property type="entry name" value="TIP120"/>
    <property type="match status" value="1"/>
</dbReference>
<dbReference type="InterPro" id="IPR011989">
    <property type="entry name" value="ARM-like"/>
</dbReference>
<dbReference type="Proteomes" id="UP000639772">
    <property type="component" value="Unassembled WGS sequence"/>
</dbReference>
<name>A0A835R1D3_VANPL</name>
<comment type="caution">
    <text evidence="3">The sequence shown here is derived from an EMBL/GenBank/DDBJ whole genome shotgun (WGS) entry which is preliminary data.</text>
</comment>
<keyword evidence="2" id="KW-0833">Ubl conjugation pathway</keyword>
<dbReference type="OrthoDB" id="805879at2759"/>